<dbReference type="Pfam" id="PF19833">
    <property type="entry name" value="RecG_dom3_C"/>
    <property type="match status" value="1"/>
</dbReference>
<keyword evidence="6 15" id="KW-0347">Helicase</keyword>
<dbReference type="CDD" id="cd17992">
    <property type="entry name" value="DEXHc_RecG"/>
    <property type="match status" value="1"/>
</dbReference>
<name>A0A1M6Q8W0_9BACL</name>
<dbReference type="SUPFAM" id="SSF50249">
    <property type="entry name" value="Nucleic acid-binding proteins"/>
    <property type="match status" value="1"/>
</dbReference>
<dbReference type="Gene3D" id="2.40.50.140">
    <property type="entry name" value="Nucleic acid-binding proteins"/>
    <property type="match status" value="1"/>
</dbReference>
<dbReference type="AlphaFoldDB" id="A0A1M6Q8W0"/>
<dbReference type="GO" id="GO:0006310">
    <property type="term" value="P:DNA recombination"/>
    <property type="evidence" value="ECO:0007669"/>
    <property type="project" value="UniProtKB-UniRule"/>
</dbReference>
<dbReference type="GO" id="GO:0006281">
    <property type="term" value="P:DNA repair"/>
    <property type="evidence" value="ECO:0007669"/>
    <property type="project" value="UniProtKB-UniRule"/>
</dbReference>
<dbReference type="EC" id="5.6.2.4" evidence="13 15"/>
<reference evidence="19" key="1">
    <citation type="submission" date="2016-11" db="EMBL/GenBank/DDBJ databases">
        <authorList>
            <person name="Varghese N."/>
            <person name="Submissions S."/>
        </authorList>
    </citation>
    <scope>NUCLEOTIDE SEQUENCE [LARGE SCALE GENOMIC DNA]</scope>
    <source>
        <strain evidence="19">USBA-503</strain>
    </source>
</reference>
<dbReference type="InterPro" id="IPR033454">
    <property type="entry name" value="RecG_wedge"/>
</dbReference>
<dbReference type="NCBIfam" id="TIGR00643">
    <property type="entry name" value="recG"/>
    <property type="match status" value="1"/>
</dbReference>
<evidence type="ECO:0000256" key="1">
    <source>
        <dbReference type="ARBA" id="ARBA00007504"/>
    </source>
</evidence>
<evidence type="ECO:0000256" key="4">
    <source>
        <dbReference type="ARBA" id="ARBA00022763"/>
    </source>
</evidence>
<dbReference type="Proteomes" id="UP000184016">
    <property type="component" value="Unassembled WGS sequence"/>
</dbReference>
<dbReference type="InterPro" id="IPR047112">
    <property type="entry name" value="RecG/Mfd"/>
</dbReference>
<dbReference type="OrthoDB" id="9804325at2"/>
<dbReference type="GO" id="GO:0005524">
    <property type="term" value="F:ATP binding"/>
    <property type="evidence" value="ECO:0007669"/>
    <property type="project" value="UniProtKB-KW"/>
</dbReference>
<feature type="domain" description="Helicase ATP-binding" evidence="16">
    <location>
        <begin position="273"/>
        <end position="434"/>
    </location>
</feature>
<dbReference type="NCBIfam" id="NF008165">
    <property type="entry name" value="PRK10917.1-3"/>
    <property type="match status" value="1"/>
</dbReference>
<evidence type="ECO:0000256" key="6">
    <source>
        <dbReference type="ARBA" id="ARBA00022806"/>
    </source>
</evidence>
<dbReference type="Gene3D" id="3.40.50.300">
    <property type="entry name" value="P-loop containing nucleotide triphosphate hydrolases"/>
    <property type="match status" value="2"/>
</dbReference>
<dbReference type="PANTHER" id="PTHR47964">
    <property type="entry name" value="ATP-DEPENDENT DNA HELICASE HOMOLOG RECG, CHLOROPLASTIC"/>
    <property type="match status" value="1"/>
</dbReference>
<dbReference type="Pfam" id="PF00271">
    <property type="entry name" value="Helicase_C"/>
    <property type="match status" value="1"/>
</dbReference>
<proteinExistence type="inferred from homology"/>
<comment type="function">
    <text evidence="15">Plays a critical role in recombination and DNA repair. Helps process Holliday junction intermediates to mature products by catalyzing branch migration. Has replication fork regression activity, unwinds stalled or blocked replication forks to make a HJ that can be resolved. Has a DNA unwinding activity characteristic of a DNA helicase with 3'-5' polarity.</text>
</comment>
<dbReference type="RefSeq" id="WP_072873813.1">
    <property type="nucleotide sequence ID" value="NZ_FRAF01000009.1"/>
</dbReference>
<dbReference type="Pfam" id="PF00270">
    <property type="entry name" value="DEAD"/>
    <property type="match status" value="1"/>
</dbReference>
<keyword evidence="3 15" id="KW-0547">Nucleotide-binding</keyword>
<evidence type="ECO:0000256" key="14">
    <source>
        <dbReference type="ARBA" id="ARBA00048988"/>
    </source>
</evidence>
<evidence type="ECO:0000256" key="8">
    <source>
        <dbReference type="ARBA" id="ARBA00023125"/>
    </source>
</evidence>
<evidence type="ECO:0000256" key="3">
    <source>
        <dbReference type="ARBA" id="ARBA00022741"/>
    </source>
</evidence>
<dbReference type="InterPro" id="IPR001650">
    <property type="entry name" value="Helicase_C-like"/>
</dbReference>
<keyword evidence="7 15" id="KW-0067">ATP-binding</keyword>
<comment type="catalytic activity">
    <reaction evidence="12 15">
        <text>Couples ATP hydrolysis with the unwinding of duplex DNA by translocating in the 3'-5' direction.</text>
        <dbReference type="EC" id="5.6.2.4"/>
    </reaction>
</comment>
<evidence type="ECO:0000313" key="19">
    <source>
        <dbReference type="Proteomes" id="UP000184016"/>
    </source>
</evidence>
<dbReference type="Pfam" id="PF17191">
    <property type="entry name" value="RecG_wedge"/>
    <property type="match status" value="1"/>
</dbReference>
<evidence type="ECO:0000256" key="5">
    <source>
        <dbReference type="ARBA" id="ARBA00022801"/>
    </source>
</evidence>
<accession>A0A1M6Q8W0</accession>
<comment type="catalytic activity">
    <reaction evidence="14 15">
        <text>ATP + H2O = ADP + phosphate + H(+)</text>
        <dbReference type="Rhea" id="RHEA:13065"/>
        <dbReference type="ChEBI" id="CHEBI:15377"/>
        <dbReference type="ChEBI" id="CHEBI:15378"/>
        <dbReference type="ChEBI" id="CHEBI:30616"/>
        <dbReference type="ChEBI" id="CHEBI:43474"/>
        <dbReference type="ChEBI" id="CHEBI:456216"/>
        <dbReference type="EC" id="5.6.2.4"/>
    </reaction>
</comment>
<dbReference type="PROSITE" id="PS51194">
    <property type="entry name" value="HELICASE_CTER"/>
    <property type="match status" value="1"/>
</dbReference>
<evidence type="ECO:0000256" key="7">
    <source>
        <dbReference type="ARBA" id="ARBA00022840"/>
    </source>
</evidence>
<keyword evidence="19" id="KW-1185">Reference proteome</keyword>
<keyword evidence="11" id="KW-0413">Isomerase</keyword>
<keyword evidence="9 15" id="KW-0233">DNA recombination</keyword>
<evidence type="ECO:0000256" key="12">
    <source>
        <dbReference type="ARBA" id="ARBA00034617"/>
    </source>
</evidence>
<sequence length="681" mass="77207">MLEKVPVTHVAGIGPAKTKALAELGIHDVAALLTHFPYRYDDLRIRPLLSYADGDRVRVQVTINGSPKLRWQNGKSILQAPVLVDFQTPAYAMWFNQHYLQKRLREGEVVILQGKWSERYRRIAVSHTEFGNQRLRSEEAAMYPVYRSSKQISSPQIAAFIQQALAQFQDQIVDLLPLELRQRYKLVNRYEALLAMHRPRTREELRQAHRRLAFEEFFLFQLQLQRYRVQAKLQSDGVVRHVPSDVFEKFADALEGFTLTDGQYDAMQEIYHDLHSPRAMTRLLQGDVGSGKTWVAFFAAYAMVRAGWQVAMMAPTEILAEQHLLEARKRLEPLGVRVALLTGSTGIRERREILALLAAHQVDLLLGTHALLTEDVEFARLGLVITDEQHRFGVAQRGTLQEKGERTDILYLSATPIPRTLALAIYGDLDVSVIRERPKGRQPVRTYWLRSSEEDKAVRMVRRELAKGRQAYIVAPLVEDSEKLEATSAVSLYEQMQSHLAGYRVSMLHGRQSAKEKDAIMRSFIAGEIQALVSTTVIEVGIDVPNATIMLIYHAQRFGLAQLHQLRGRVGRGANASFCILLGDPPGDVAKQRLETMVGTDDGFLIAEKDLELRGPGEFLGVRQSGLPEFTVGDLARDLNIMQVARDEAEKLLQENEFWLLPVYEGLRKHLFEADSAGLKY</sequence>
<keyword evidence="4 15" id="KW-0227">DNA damage</keyword>
<evidence type="ECO:0000256" key="13">
    <source>
        <dbReference type="ARBA" id="ARBA00034808"/>
    </source>
</evidence>
<dbReference type="InterPro" id="IPR011545">
    <property type="entry name" value="DEAD/DEAH_box_helicase_dom"/>
</dbReference>
<dbReference type="SMART" id="SM00490">
    <property type="entry name" value="HELICc"/>
    <property type="match status" value="1"/>
</dbReference>
<evidence type="ECO:0000256" key="11">
    <source>
        <dbReference type="ARBA" id="ARBA00023235"/>
    </source>
</evidence>
<dbReference type="NCBIfam" id="NF008168">
    <property type="entry name" value="PRK10917.2-2"/>
    <property type="match status" value="1"/>
</dbReference>
<evidence type="ECO:0000256" key="2">
    <source>
        <dbReference type="ARBA" id="ARBA00017846"/>
    </source>
</evidence>
<dbReference type="EMBL" id="FRAF01000009">
    <property type="protein sequence ID" value="SHK16734.1"/>
    <property type="molecule type" value="Genomic_DNA"/>
</dbReference>
<dbReference type="InterPro" id="IPR014001">
    <property type="entry name" value="Helicase_ATP-bd"/>
</dbReference>
<evidence type="ECO:0000256" key="10">
    <source>
        <dbReference type="ARBA" id="ARBA00023204"/>
    </source>
</evidence>
<evidence type="ECO:0000259" key="17">
    <source>
        <dbReference type="PROSITE" id="PS51194"/>
    </source>
</evidence>
<keyword evidence="8" id="KW-0238">DNA-binding</keyword>
<dbReference type="SUPFAM" id="SSF52540">
    <property type="entry name" value="P-loop containing nucleoside triphosphate hydrolases"/>
    <property type="match status" value="2"/>
</dbReference>
<dbReference type="InterPro" id="IPR045562">
    <property type="entry name" value="RecG_dom3_C"/>
</dbReference>
<evidence type="ECO:0000256" key="15">
    <source>
        <dbReference type="RuleBase" id="RU363016"/>
    </source>
</evidence>
<dbReference type="STRING" id="1830138.SAMN05443507_10993"/>
<dbReference type="InterPro" id="IPR012340">
    <property type="entry name" value="NA-bd_OB-fold"/>
</dbReference>
<comment type="similarity">
    <text evidence="1 15">Belongs to the helicase family. RecG subfamily.</text>
</comment>
<dbReference type="GO" id="GO:0016887">
    <property type="term" value="F:ATP hydrolysis activity"/>
    <property type="evidence" value="ECO:0007669"/>
    <property type="project" value="RHEA"/>
</dbReference>
<protein>
    <recommendedName>
        <fullName evidence="2 15">ATP-dependent DNA helicase RecG</fullName>
        <ecNumber evidence="13 15">5.6.2.4</ecNumber>
    </recommendedName>
</protein>
<dbReference type="GO" id="GO:0003677">
    <property type="term" value="F:DNA binding"/>
    <property type="evidence" value="ECO:0007669"/>
    <property type="project" value="UniProtKB-KW"/>
</dbReference>
<keyword evidence="5 15" id="KW-0378">Hydrolase</keyword>
<dbReference type="SMART" id="SM00487">
    <property type="entry name" value="DEXDc"/>
    <property type="match status" value="1"/>
</dbReference>
<evidence type="ECO:0000256" key="9">
    <source>
        <dbReference type="ARBA" id="ARBA00023172"/>
    </source>
</evidence>
<evidence type="ECO:0000259" key="16">
    <source>
        <dbReference type="PROSITE" id="PS51192"/>
    </source>
</evidence>
<dbReference type="PROSITE" id="PS51192">
    <property type="entry name" value="HELICASE_ATP_BIND_1"/>
    <property type="match status" value="1"/>
</dbReference>
<dbReference type="PANTHER" id="PTHR47964:SF1">
    <property type="entry name" value="ATP-DEPENDENT DNA HELICASE HOMOLOG RECG, CHLOROPLASTIC"/>
    <property type="match status" value="1"/>
</dbReference>
<feature type="domain" description="Helicase C-terminal" evidence="17">
    <location>
        <begin position="453"/>
        <end position="617"/>
    </location>
</feature>
<dbReference type="InterPro" id="IPR004609">
    <property type="entry name" value="ATP-dep_DNA_helicase_RecG"/>
</dbReference>
<organism evidence="18 19">
    <name type="scientific">Alicyclobacillus tolerans</name>
    <dbReference type="NCBI Taxonomy" id="90970"/>
    <lineage>
        <taxon>Bacteria</taxon>
        <taxon>Bacillati</taxon>
        <taxon>Bacillota</taxon>
        <taxon>Bacilli</taxon>
        <taxon>Bacillales</taxon>
        <taxon>Alicyclobacillaceae</taxon>
        <taxon>Alicyclobacillus</taxon>
    </lineage>
</organism>
<gene>
    <name evidence="18" type="ORF">SAMN05443507_10993</name>
</gene>
<keyword evidence="10 15" id="KW-0234">DNA repair</keyword>
<dbReference type="InterPro" id="IPR027417">
    <property type="entry name" value="P-loop_NTPase"/>
</dbReference>
<dbReference type="GO" id="GO:0043138">
    <property type="term" value="F:3'-5' DNA helicase activity"/>
    <property type="evidence" value="ECO:0007669"/>
    <property type="project" value="UniProtKB-EC"/>
</dbReference>
<evidence type="ECO:0000313" key="18">
    <source>
        <dbReference type="EMBL" id="SHK16734.1"/>
    </source>
</evidence>